<protein>
    <submittedName>
        <fullName evidence="2">Uncharacterized protein</fullName>
    </submittedName>
</protein>
<accession>A0A4Y4CXJ0</accession>
<reference evidence="2 3" key="1">
    <citation type="submission" date="2019-06" db="EMBL/GenBank/DDBJ databases">
        <title>Whole genome shotgun sequence of Zoogloea ramigera NBRC 15342.</title>
        <authorList>
            <person name="Hosoyama A."/>
            <person name="Uohara A."/>
            <person name="Ohji S."/>
            <person name="Ichikawa N."/>
        </authorList>
    </citation>
    <scope>NUCLEOTIDE SEQUENCE [LARGE SCALE GENOMIC DNA]</scope>
    <source>
        <strain evidence="2 3">NBRC 15342</strain>
    </source>
</reference>
<evidence type="ECO:0000256" key="1">
    <source>
        <dbReference type="SAM" id="MobiDB-lite"/>
    </source>
</evidence>
<evidence type="ECO:0000313" key="3">
    <source>
        <dbReference type="Proteomes" id="UP000318422"/>
    </source>
</evidence>
<proteinExistence type="predicted"/>
<comment type="caution">
    <text evidence="2">The sequence shown here is derived from an EMBL/GenBank/DDBJ whole genome shotgun (WGS) entry which is preliminary data.</text>
</comment>
<dbReference type="AlphaFoldDB" id="A0A4Y4CXJ0"/>
<gene>
    <name evidence="2" type="ORF">ZRA01_37310</name>
</gene>
<sequence length="239" mass="26593">MSGGGKKDREEIPIAKEGPRRGAIRRTRMIQGMAYAVGAGHSVCRRRGPKDWESLCLNLPLGTPAEHDDVKKSEDMAFKDIDGFSHEDLYLVAGRGVVWHGNGKAWRRIPFPSNMLLESVCCAGDGYVYIGAQSGTLFRGRADHWEMIHRGDMSLPFKDIVWHADRLWCTSDYGLWTVGQNKLKAVEDLPSEIKVCAGNLSAADGVMLMGGAHGAAFHDGQKWRLIFNQYQMEKSLEQS</sequence>
<name>A0A4Y4CXJ0_ZOORA</name>
<evidence type="ECO:0000313" key="2">
    <source>
        <dbReference type="EMBL" id="GEC97658.1"/>
    </source>
</evidence>
<dbReference type="EMBL" id="BJNV01000108">
    <property type="protein sequence ID" value="GEC97658.1"/>
    <property type="molecule type" value="Genomic_DNA"/>
</dbReference>
<dbReference type="Proteomes" id="UP000318422">
    <property type="component" value="Unassembled WGS sequence"/>
</dbReference>
<feature type="compositionally biased region" description="Basic and acidic residues" evidence="1">
    <location>
        <begin position="1"/>
        <end position="20"/>
    </location>
</feature>
<keyword evidence="3" id="KW-1185">Reference proteome</keyword>
<organism evidence="2 3">
    <name type="scientific">Zoogloea ramigera</name>
    <dbReference type="NCBI Taxonomy" id="350"/>
    <lineage>
        <taxon>Bacteria</taxon>
        <taxon>Pseudomonadati</taxon>
        <taxon>Pseudomonadota</taxon>
        <taxon>Betaproteobacteria</taxon>
        <taxon>Rhodocyclales</taxon>
        <taxon>Zoogloeaceae</taxon>
        <taxon>Zoogloea</taxon>
    </lineage>
</organism>
<feature type="region of interest" description="Disordered" evidence="1">
    <location>
        <begin position="1"/>
        <end position="21"/>
    </location>
</feature>